<dbReference type="InterPro" id="IPR027417">
    <property type="entry name" value="P-loop_NTPase"/>
</dbReference>
<keyword evidence="2" id="KW-0547">Nucleotide-binding</keyword>
<evidence type="ECO:0000313" key="9">
    <source>
        <dbReference type="Proteomes" id="UP000026915"/>
    </source>
</evidence>
<proteinExistence type="predicted"/>
<feature type="domain" description="Disease resistance R13L4/SHOC-2-like LRR" evidence="7">
    <location>
        <begin position="582"/>
        <end position="899"/>
    </location>
</feature>
<dbReference type="InterPro" id="IPR042197">
    <property type="entry name" value="Apaf_helical"/>
</dbReference>
<dbReference type="OMA" id="DAGCKLP"/>
<evidence type="ECO:0000259" key="7">
    <source>
        <dbReference type="Pfam" id="PF23598"/>
    </source>
</evidence>
<dbReference type="CDD" id="cd14798">
    <property type="entry name" value="RX-CC_like"/>
    <property type="match status" value="1"/>
</dbReference>
<feature type="domain" description="Disease resistance N-terminal" evidence="5">
    <location>
        <begin position="5"/>
        <end position="88"/>
    </location>
</feature>
<dbReference type="InterPro" id="IPR044974">
    <property type="entry name" value="Disease_R_plants"/>
</dbReference>
<evidence type="ECO:0000259" key="6">
    <source>
        <dbReference type="Pfam" id="PF23559"/>
    </source>
</evidence>
<dbReference type="PANTHER" id="PTHR23155">
    <property type="entry name" value="DISEASE RESISTANCE PROTEIN RP"/>
    <property type="match status" value="1"/>
</dbReference>
<dbReference type="Gene3D" id="1.10.8.430">
    <property type="entry name" value="Helical domain of apoptotic protease-activating factors"/>
    <property type="match status" value="1"/>
</dbReference>
<keyword evidence="9" id="KW-1185">Reference proteome</keyword>
<evidence type="ECO:0000259" key="5">
    <source>
        <dbReference type="Pfam" id="PF18052"/>
    </source>
</evidence>
<evidence type="ECO:0000256" key="1">
    <source>
        <dbReference type="ARBA" id="ARBA00022737"/>
    </source>
</evidence>
<feature type="domain" description="Disease resistance protein winged helix" evidence="6">
    <location>
        <begin position="400"/>
        <end position="474"/>
    </location>
</feature>
<protein>
    <submittedName>
        <fullName evidence="8">CC-NBS-LRR class disease resistance protein, putative</fullName>
    </submittedName>
</protein>
<sequence>MAWSAVSSAVIRIGELLTQEATSLWGVEERVDRLQRELRWMQSFLADADARQGESERVRLWVAEIRDLAYDAEDIIETFALKIGSKRKGGFSNVVKRSACILKEGRVLHKTRSKIEKIISSISELTRQLQTYGIKESRNGEESSSSCERRELRRSYPHIIEDNIVGMDDEIQKLVSVLVDEESHSRVVSICGMGGLGKTTLAKKIYHHRKIRGHFSHWLGKRRDEELAEKLFNFLKDKNCLVVLDDIWSVDAWDSLKAALPTKETNSKILLTSRNKEVALHADTRSYLHELQCLNDEDSWELFQSISFPERTTPDYKVDSRRVELGKGMVKHCAGLPLAIIVLGGILTTKNSFDEWQMVSENVKSYLKRSKGQGTEHVLALSYDDLPPYLRPCFLYLSHFPEDYEIPVETLIQLWVAEGLVSSKEDEGNRGEFMEDVAVRYLIELVERCMIHVGERDATLKIKTCRMHDLMRDFCLSKAKQENFVYVIDHSNSYKSTKNFPPSITARRIAAHECTLVQCIKSAHLRSIFFFASPFHPDLVKEAFLNPKMLKYNEEYDGEFCNPLIWVLVVFLLCKVHGSWTCMFNHFKLLRVLYIEGQDILGGCKFPSAMGDLIHLRFLSLRELGFIWPKFPSSLGNLSCLQTLDLRVEERPSSIHVPNVIWKLEQLRHLYLPKECNRKTKLKLHTLAKLQTLVNFNTQNCFVGDLSNMLNLRKLEIFGPFNIEDFKEDLDKKLPIIQSKRIRSLFIHSRGEGIDPLHVAFLLSSCSTICELVLSEEIGMLPEHHHFSSNIAYIHLCGCHLAEDPMPTLEKLPNLRILILDSQAFSGKKMVCSAECFPKLDSLSLHELENLEEWKVDEGAMPALCHLDIVNCRKLKMLPAGLRFITTLQQLKIDRMPKAFKDKLVEGGEDFYKVQHVPSIIFLKLYEDDDI</sequence>
<dbReference type="FunCoup" id="A0A061F8A3">
    <property type="interactions" value="20"/>
</dbReference>
<organism evidence="8 9">
    <name type="scientific">Theobroma cacao</name>
    <name type="common">Cacao</name>
    <name type="synonym">Cocoa</name>
    <dbReference type="NCBI Taxonomy" id="3641"/>
    <lineage>
        <taxon>Eukaryota</taxon>
        <taxon>Viridiplantae</taxon>
        <taxon>Streptophyta</taxon>
        <taxon>Embryophyta</taxon>
        <taxon>Tracheophyta</taxon>
        <taxon>Spermatophyta</taxon>
        <taxon>Magnoliopsida</taxon>
        <taxon>eudicotyledons</taxon>
        <taxon>Gunneridae</taxon>
        <taxon>Pentapetalae</taxon>
        <taxon>rosids</taxon>
        <taxon>malvids</taxon>
        <taxon>Malvales</taxon>
        <taxon>Malvaceae</taxon>
        <taxon>Byttnerioideae</taxon>
        <taxon>Theobroma</taxon>
    </lineage>
</organism>
<dbReference type="eggNOG" id="KOG4658">
    <property type="taxonomic scope" value="Eukaryota"/>
</dbReference>
<dbReference type="FunFam" id="1.10.8.430:FF:000003">
    <property type="entry name" value="Probable disease resistance protein At5g66910"/>
    <property type="match status" value="1"/>
</dbReference>
<dbReference type="InterPro" id="IPR002182">
    <property type="entry name" value="NB-ARC"/>
</dbReference>
<dbReference type="AlphaFoldDB" id="A0A061F8A3"/>
<dbReference type="Pfam" id="PF23559">
    <property type="entry name" value="WHD_DRP"/>
    <property type="match status" value="1"/>
</dbReference>
<dbReference type="InParanoid" id="A0A061F8A3"/>
<reference evidence="8 9" key="1">
    <citation type="journal article" date="2013" name="Genome Biol.">
        <title>The genome sequence of the most widely cultivated cacao type and its use to identify candidate genes regulating pod color.</title>
        <authorList>
            <person name="Motamayor J.C."/>
            <person name="Mockaitis K."/>
            <person name="Schmutz J."/>
            <person name="Haiminen N."/>
            <person name="Iii D.L."/>
            <person name="Cornejo O."/>
            <person name="Findley S.D."/>
            <person name="Zheng P."/>
            <person name="Utro F."/>
            <person name="Royaert S."/>
            <person name="Saski C."/>
            <person name="Jenkins J."/>
            <person name="Podicheti R."/>
            <person name="Zhao M."/>
            <person name="Scheffler B.E."/>
            <person name="Stack J.C."/>
            <person name="Feltus F.A."/>
            <person name="Mustiga G.M."/>
            <person name="Amores F."/>
            <person name="Phillips W."/>
            <person name="Marelli J.P."/>
            <person name="May G.D."/>
            <person name="Shapiro H."/>
            <person name="Ma J."/>
            <person name="Bustamante C.D."/>
            <person name="Schnell R.J."/>
            <person name="Main D."/>
            <person name="Gilbert D."/>
            <person name="Parida L."/>
            <person name="Kuhn D.N."/>
        </authorList>
    </citation>
    <scope>NUCLEOTIDE SEQUENCE [LARGE SCALE GENOMIC DNA]</scope>
    <source>
        <strain evidence="9">cv. Matina 1-6</strain>
    </source>
</reference>
<dbReference type="Gramene" id="EOY13108">
    <property type="protein sequence ID" value="EOY13108"/>
    <property type="gene ID" value="TCM_031634"/>
</dbReference>
<dbReference type="Gene3D" id="1.10.10.10">
    <property type="entry name" value="Winged helix-like DNA-binding domain superfamily/Winged helix DNA-binding domain"/>
    <property type="match status" value="1"/>
</dbReference>
<dbReference type="Pfam" id="PF18052">
    <property type="entry name" value="Rx_N"/>
    <property type="match status" value="1"/>
</dbReference>
<dbReference type="SUPFAM" id="SSF52540">
    <property type="entry name" value="P-loop containing nucleoside triphosphate hydrolases"/>
    <property type="match status" value="1"/>
</dbReference>
<accession>A0A061F8A3</accession>
<dbReference type="Gene3D" id="3.40.50.300">
    <property type="entry name" value="P-loop containing nucleotide triphosphate hydrolases"/>
    <property type="match status" value="2"/>
</dbReference>
<dbReference type="FunFam" id="1.10.10.10:FF:000322">
    <property type="entry name" value="Probable disease resistance protein At1g63360"/>
    <property type="match status" value="1"/>
</dbReference>
<dbReference type="GO" id="GO:0006952">
    <property type="term" value="P:defense response"/>
    <property type="evidence" value="ECO:0007669"/>
    <property type="project" value="UniProtKB-KW"/>
</dbReference>
<dbReference type="InterPro" id="IPR055414">
    <property type="entry name" value="LRR_R13L4/SHOC2-like"/>
</dbReference>
<feature type="domain" description="NB-ARC" evidence="4">
    <location>
        <begin position="168"/>
        <end position="216"/>
    </location>
</feature>
<dbReference type="GO" id="GO:0051707">
    <property type="term" value="P:response to other organism"/>
    <property type="evidence" value="ECO:0007669"/>
    <property type="project" value="UniProtKB-ARBA"/>
</dbReference>
<keyword evidence="1" id="KW-0677">Repeat</keyword>
<dbReference type="InterPro" id="IPR036388">
    <property type="entry name" value="WH-like_DNA-bd_sf"/>
</dbReference>
<name>A0A061F8A3_THECC</name>
<dbReference type="PRINTS" id="PR00364">
    <property type="entry name" value="DISEASERSIST"/>
</dbReference>
<dbReference type="GO" id="GO:0043531">
    <property type="term" value="F:ADP binding"/>
    <property type="evidence" value="ECO:0007669"/>
    <property type="project" value="InterPro"/>
</dbReference>
<dbReference type="InterPro" id="IPR032675">
    <property type="entry name" value="LRR_dom_sf"/>
</dbReference>
<dbReference type="HOGENOM" id="CLU_000837_25_4_1"/>
<evidence type="ECO:0000256" key="2">
    <source>
        <dbReference type="ARBA" id="ARBA00022741"/>
    </source>
</evidence>
<feature type="domain" description="NB-ARC" evidence="4">
    <location>
        <begin position="223"/>
        <end position="311"/>
    </location>
</feature>
<dbReference type="InterPro" id="IPR038005">
    <property type="entry name" value="RX-like_CC"/>
</dbReference>
<dbReference type="Pfam" id="PF00931">
    <property type="entry name" value="NB-ARC"/>
    <property type="match status" value="2"/>
</dbReference>
<dbReference type="PANTHER" id="PTHR23155:SF1185">
    <property type="entry name" value="DISEASE RESISTANCE RPP8-LIKE PROTEIN 3-RELATED"/>
    <property type="match status" value="1"/>
</dbReference>
<dbReference type="InterPro" id="IPR058922">
    <property type="entry name" value="WHD_DRP"/>
</dbReference>
<dbReference type="Proteomes" id="UP000026915">
    <property type="component" value="Chromosome 7"/>
</dbReference>
<evidence type="ECO:0000259" key="4">
    <source>
        <dbReference type="Pfam" id="PF00931"/>
    </source>
</evidence>
<dbReference type="SUPFAM" id="SSF52058">
    <property type="entry name" value="L domain-like"/>
    <property type="match status" value="1"/>
</dbReference>
<dbReference type="InterPro" id="IPR041118">
    <property type="entry name" value="Rx_N"/>
</dbReference>
<evidence type="ECO:0000313" key="8">
    <source>
        <dbReference type="EMBL" id="EOY13108.1"/>
    </source>
</evidence>
<dbReference type="EMBL" id="CM001885">
    <property type="protein sequence ID" value="EOY13108.1"/>
    <property type="molecule type" value="Genomic_DNA"/>
</dbReference>
<evidence type="ECO:0000256" key="3">
    <source>
        <dbReference type="ARBA" id="ARBA00022821"/>
    </source>
</evidence>
<dbReference type="Pfam" id="PF23598">
    <property type="entry name" value="LRR_14"/>
    <property type="match status" value="1"/>
</dbReference>
<keyword evidence="3" id="KW-0611">Plant defense</keyword>
<dbReference type="Gene3D" id="1.20.5.4130">
    <property type="match status" value="1"/>
</dbReference>
<dbReference type="Gene3D" id="3.80.10.10">
    <property type="entry name" value="Ribonuclease Inhibitor"/>
    <property type="match status" value="1"/>
</dbReference>
<gene>
    <name evidence="8" type="ORF">TCM_031634</name>
</gene>